<organism evidence="1 2">
    <name type="scientific">Serratia quinivorans</name>
    <dbReference type="NCBI Taxonomy" id="137545"/>
    <lineage>
        <taxon>Bacteria</taxon>
        <taxon>Pseudomonadati</taxon>
        <taxon>Pseudomonadota</taxon>
        <taxon>Gammaproteobacteria</taxon>
        <taxon>Enterobacterales</taxon>
        <taxon>Yersiniaceae</taxon>
        <taxon>Serratia</taxon>
    </lineage>
</organism>
<proteinExistence type="predicted"/>
<dbReference type="RefSeq" id="WP_368453571.1">
    <property type="nucleotide sequence ID" value="NZ_JBFQXQ010000001.1"/>
</dbReference>
<comment type="caution">
    <text evidence="1">The sequence shown here is derived from an EMBL/GenBank/DDBJ whole genome shotgun (WGS) entry which is preliminary data.</text>
</comment>
<keyword evidence="2" id="KW-1185">Reference proteome</keyword>
<evidence type="ECO:0000313" key="1">
    <source>
        <dbReference type="EMBL" id="MEX3172683.1"/>
    </source>
</evidence>
<name>A0ABV3UHA9_9GAMM</name>
<reference evidence="1 2" key="1">
    <citation type="submission" date="2024-07" db="EMBL/GenBank/DDBJ databases">
        <title>Genomes of novel Serratia strains from suburban soil.</title>
        <authorList>
            <person name="Markert E.X."/>
            <person name="Severe K."/>
            <person name="Severe L."/>
            <person name="Twing K.I."/>
            <person name="Ward L.M."/>
        </authorList>
    </citation>
    <scope>NUCLEOTIDE SEQUENCE [LARGE SCALE GENOMIC DNA]</scope>
    <source>
        <strain evidence="1 2">3C-UT</strain>
    </source>
</reference>
<accession>A0ABV3UHA9</accession>
<protein>
    <submittedName>
        <fullName evidence="1">Uncharacterized protein</fullName>
    </submittedName>
</protein>
<dbReference type="Proteomes" id="UP001558101">
    <property type="component" value="Unassembled WGS sequence"/>
</dbReference>
<sequence>MSTIQGSYKDINKVNYLDIAFADSTRAVSAEFYANGNGRIPVVLTLGCTDAGGNDLIISSFTDAGLHIVNNLNNEIVPFDDNQSTWFISEAANEFTSANYGSPSRAVLAPADDLDPQRVIPVNSYVVYLSARDVGQVTTSFYVSVTTGDGTVYSTSSTDFNYAPVMLLNVTGKEPKHLNYSGDSIVSLTNSTPSQGGDFVFSRETGAYTYPSYGYASYNNYYLRMIDGVIAKVEFNKGGELVEKYSYNGDTKVESYRPYSLKVQDGIYNGFIWDPEAHPENKVVSIYPCNDLYSDGSLHNNGNKYQINICREGGASLCLTRLKCESSGMGDGVTWENELYVYDQFGNHGVVNFPRPDDYGRSDLKIKNGAWAG</sequence>
<gene>
    <name evidence="1" type="ORF">AB4M04_11360</name>
</gene>
<dbReference type="EMBL" id="JBFQXQ010000001">
    <property type="protein sequence ID" value="MEX3172683.1"/>
    <property type="molecule type" value="Genomic_DNA"/>
</dbReference>
<evidence type="ECO:0000313" key="2">
    <source>
        <dbReference type="Proteomes" id="UP001558101"/>
    </source>
</evidence>